<evidence type="ECO:0000259" key="6">
    <source>
        <dbReference type="PROSITE" id="PS50089"/>
    </source>
</evidence>
<evidence type="ECO:0000256" key="2">
    <source>
        <dbReference type="ARBA" id="ARBA00022771"/>
    </source>
</evidence>
<dbReference type="SMART" id="SM00184">
    <property type="entry name" value="RING"/>
    <property type="match status" value="1"/>
</dbReference>
<evidence type="ECO:0000313" key="8">
    <source>
        <dbReference type="Proteomes" id="UP000270296"/>
    </source>
</evidence>
<proteinExistence type="predicted"/>
<feature type="compositionally biased region" description="Polar residues" evidence="5">
    <location>
        <begin position="374"/>
        <end position="392"/>
    </location>
</feature>
<evidence type="ECO:0000313" key="7">
    <source>
        <dbReference type="EMBL" id="VDP19618.1"/>
    </source>
</evidence>
<keyword evidence="8" id="KW-1185">Reference proteome</keyword>
<feature type="compositionally biased region" description="Basic and acidic residues" evidence="5">
    <location>
        <begin position="399"/>
        <end position="408"/>
    </location>
</feature>
<keyword evidence="2 4" id="KW-0863">Zinc-finger</keyword>
<evidence type="ECO:0000256" key="4">
    <source>
        <dbReference type="PROSITE-ProRule" id="PRU00175"/>
    </source>
</evidence>
<dbReference type="PANTHER" id="PTHR12618">
    <property type="entry name" value="PHD AND RING FINGER DOMAIN-CONTAINING PROTEIN 1"/>
    <property type="match status" value="1"/>
</dbReference>
<dbReference type="GO" id="GO:0008270">
    <property type="term" value="F:zinc ion binding"/>
    <property type="evidence" value="ECO:0007669"/>
    <property type="project" value="UniProtKB-KW"/>
</dbReference>
<reference evidence="9" key="1">
    <citation type="submission" date="2016-06" db="UniProtKB">
        <authorList>
            <consortium name="WormBaseParasite"/>
        </authorList>
    </citation>
    <scope>IDENTIFICATION</scope>
</reference>
<dbReference type="AlphaFoldDB" id="A0A183IYZ0"/>
<protein>
    <submittedName>
        <fullName evidence="9">RING-type domain-containing protein</fullName>
    </submittedName>
</protein>
<feature type="compositionally biased region" description="Low complexity" evidence="5">
    <location>
        <begin position="15"/>
        <end position="28"/>
    </location>
</feature>
<dbReference type="PANTHER" id="PTHR12618:SF20">
    <property type="entry name" value="PHD AND RING FINGER DOMAIN-CONTAINING PROTEIN 1"/>
    <property type="match status" value="1"/>
</dbReference>
<keyword evidence="1" id="KW-0479">Metal-binding</keyword>
<dbReference type="WBParaSite" id="SBAD_0000915801-mRNA-1">
    <property type="protein sequence ID" value="SBAD_0000915801-mRNA-1"/>
    <property type="gene ID" value="SBAD_0000915801"/>
</dbReference>
<dbReference type="PROSITE" id="PS00518">
    <property type="entry name" value="ZF_RING_1"/>
    <property type="match status" value="1"/>
</dbReference>
<dbReference type="PROSITE" id="PS50089">
    <property type="entry name" value="ZF_RING_2"/>
    <property type="match status" value="1"/>
</dbReference>
<feature type="compositionally biased region" description="Basic and acidic residues" evidence="5">
    <location>
        <begin position="308"/>
        <end position="329"/>
    </location>
</feature>
<feature type="region of interest" description="Disordered" evidence="5">
    <location>
        <begin position="1"/>
        <end position="28"/>
    </location>
</feature>
<evidence type="ECO:0000313" key="9">
    <source>
        <dbReference type="WBParaSite" id="SBAD_0000915801-mRNA-1"/>
    </source>
</evidence>
<dbReference type="Gene3D" id="3.30.40.10">
    <property type="entry name" value="Zinc/RING finger domain, C3HC4 (zinc finger)"/>
    <property type="match status" value="2"/>
</dbReference>
<feature type="region of interest" description="Disordered" evidence="5">
    <location>
        <begin position="158"/>
        <end position="183"/>
    </location>
</feature>
<dbReference type="SUPFAM" id="SSF57903">
    <property type="entry name" value="FYVE/PHD zinc finger"/>
    <property type="match status" value="1"/>
</dbReference>
<feature type="region of interest" description="Disordered" evidence="5">
    <location>
        <begin position="235"/>
        <end position="275"/>
    </location>
</feature>
<feature type="region of interest" description="Disordered" evidence="5">
    <location>
        <begin position="301"/>
        <end position="362"/>
    </location>
</feature>
<dbReference type="EMBL" id="UZAM01012021">
    <property type="protein sequence ID" value="VDP19618.1"/>
    <property type="molecule type" value="Genomic_DNA"/>
</dbReference>
<dbReference type="InterPro" id="IPR011011">
    <property type="entry name" value="Znf_FYVE_PHD"/>
</dbReference>
<dbReference type="InterPro" id="IPR047157">
    <property type="entry name" value="PHRF1/Atg35"/>
</dbReference>
<keyword evidence="3" id="KW-0862">Zinc</keyword>
<dbReference type="InterPro" id="IPR017907">
    <property type="entry name" value="Znf_RING_CS"/>
</dbReference>
<feature type="domain" description="RING-type" evidence="6">
    <location>
        <begin position="32"/>
        <end position="73"/>
    </location>
</feature>
<dbReference type="InterPro" id="IPR001841">
    <property type="entry name" value="Znf_RING"/>
</dbReference>
<evidence type="ECO:0000256" key="5">
    <source>
        <dbReference type="SAM" id="MobiDB-lite"/>
    </source>
</evidence>
<dbReference type="Pfam" id="PF13639">
    <property type="entry name" value="zf-RING_2"/>
    <property type="match status" value="1"/>
</dbReference>
<sequence length="468" mass="51908">MTETDETHSVEEGEASSSSTSSSASVGGSDRCPICLNVFRDEVVGTPETCSHTFCVECLYEWAQQTATCPVDRSNFDNILVKSITTSHLIRKIVVEKVTKVDSSDELNEDDLTFCEVCNRSDREDQLLLCDGCDAGRRTSRGIPRTRAAERLRSRIARRRERGVLTPSENLSPAERSKPRSVQSKLVATLGLRKADRYLFPQYHASLLSKGSASGSSSRSSMRLAFKGFLPFEGIEEPEGPRLPSRSEPRISNKAEAFNKPIRKAKNSNQAASAPAENDLLGKILEKQAVLGISSRDLTIGKDGSINVKDETQRKHSRHDELKKRDDRAPSSSAYDHTWRDRKKEMSRGGGDLRTVKGESASGVAERRCSHVASCSKSVQTPPAQPKSSLPFNSVDGESMDHSESEPLRSEAMYPRTDKKLLPPLPLHLIPFPTTRLLSGNCLCKFFLFQKFTFSLILKYSYEISVSQ</sequence>
<dbReference type="InterPro" id="IPR013083">
    <property type="entry name" value="Znf_RING/FYVE/PHD"/>
</dbReference>
<feature type="compositionally biased region" description="Basic and acidic residues" evidence="5">
    <location>
        <begin position="1"/>
        <end position="11"/>
    </location>
</feature>
<feature type="region of interest" description="Disordered" evidence="5">
    <location>
        <begin position="374"/>
        <end position="408"/>
    </location>
</feature>
<evidence type="ECO:0000256" key="3">
    <source>
        <dbReference type="ARBA" id="ARBA00022833"/>
    </source>
</evidence>
<dbReference type="OrthoDB" id="1935339at2759"/>
<name>A0A183IYZ0_9BILA</name>
<gene>
    <name evidence="7" type="ORF">SBAD_LOCUS8838</name>
</gene>
<dbReference type="SUPFAM" id="SSF57850">
    <property type="entry name" value="RING/U-box"/>
    <property type="match status" value="1"/>
</dbReference>
<dbReference type="Proteomes" id="UP000270296">
    <property type="component" value="Unassembled WGS sequence"/>
</dbReference>
<reference evidence="7 8" key="2">
    <citation type="submission" date="2018-11" db="EMBL/GenBank/DDBJ databases">
        <authorList>
            <consortium name="Pathogen Informatics"/>
        </authorList>
    </citation>
    <scope>NUCLEOTIDE SEQUENCE [LARGE SCALE GENOMIC DNA]</scope>
</reference>
<accession>A0A183IYZ0</accession>
<organism evidence="9">
    <name type="scientific">Soboliphyme baturini</name>
    <dbReference type="NCBI Taxonomy" id="241478"/>
    <lineage>
        <taxon>Eukaryota</taxon>
        <taxon>Metazoa</taxon>
        <taxon>Ecdysozoa</taxon>
        <taxon>Nematoda</taxon>
        <taxon>Enoplea</taxon>
        <taxon>Dorylaimia</taxon>
        <taxon>Dioctophymatida</taxon>
        <taxon>Dioctophymatoidea</taxon>
        <taxon>Soboliphymatidae</taxon>
        <taxon>Soboliphyme</taxon>
    </lineage>
</organism>
<evidence type="ECO:0000256" key="1">
    <source>
        <dbReference type="ARBA" id="ARBA00022723"/>
    </source>
</evidence>
<feature type="compositionally biased region" description="Basic and acidic residues" evidence="5">
    <location>
        <begin position="337"/>
        <end position="347"/>
    </location>
</feature>